<dbReference type="PROSITE" id="PS51186">
    <property type="entry name" value="GNAT"/>
    <property type="match status" value="1"/>
</dbReference>
<organism evidence="3 4">
    <name type="scientific">Microbacterium sediminis</name>
    <dbReference type="NCBI Taxonomy" id="904291"/>
    <lineage>
        <taxon>Bacteria</taxon>
        <taxon>Bacillati</taxon>
        <taxon>Actinomycetota</taxon>
        <taxon>Actinomycetes</taxon>
        <taxon>Micrococcales</taxon>
        <taxon>Microbacteriaceae</taxon>
        <taxon>Microbacterium</taxon>
    </lineage>
</organism>
<dbReference type="EMBL" id="LXMD01000022">
    <property type="protein sequence ID" value="OCG74223.1"/>
    <property type="molecule type" value="Genomic_DNA"/>
</dbReference>
<dbReference type="PANTHER" id="PTHR43072">
    <property type="entry name" value="N-ACETYLTRANSFERASE"/>
    <property type="match status" value="1"/>
</dbReference>
<proteinExistence type="predicted"/>
<protein>
    <submittedName>
        <fullName evidence="3">Phosphinothricin acetyltransferase</fullName>
    </submittedName>
</protein>
<keyword evidence="2" id="KW-0012">Acyltransferase</keyword>
<keyword evidence="1 3" id="KW-0808">Transferase</keyword>
<sequence>MLDGSYERRRRKHLRTRQVSEERPFAYEIRPATLEDIPDIREIYNYYVMNSVVTFDEKRWTHKKWVEKFQHLQKLELPFLVAVSPSGQVLGYALVSPWASKSAFRYTVEVSIYLGQAATGKGLGRALLEALIEACEEIGLRQLVAVISDRGAEASLALHEKLGFVEVGRMGRVGFKFGRWLGTVYLQKQLRPKKKPGVLSRLLGRSEPEIAQAEGA</sequence>
<evidence type="ECO:0000256" key="1">
    <source>
        <dbReference type="ARBA" id="ARBA00022679"/>
    </source>
</evidence>
<accession>A0A1B9NCB3</accession>
<keyword evidence="4" id="KW-1185">Reference proteome</keyword>
<dbReference type="InterPro" id="IPR016181">
    <property type="entry name" value="Acyl_CoA_acyltransferase"/>
</dbReference>
<dbReference type="PANTHER" id="PTHR43072:SF23">
    <property type="entry name" value="UPF0039 PROTEIN C11D3.02C"/>
    <property type="match status" value="1"/>
</dbReference>
<dbReference type="InterPro" id="IPR000182">
    <property type="entry name" value="GNAT_dom"/>
</dbReference>
<gene>
    <name evidence="3" type="ORF">A7J15_05040</name>
</gene>
<dbReference type="AlphaFoldDB" id="A0A1B9NCB3"/>
<dbReference type="Proteomes" id="UP000093355">
    <property type="component" value="Unassembled WGS sequence"/>
</dbReference>
<dbReference type="Gene3D" id="3.40.630.30">
    <property type="match status" value="1"/>
</dbReference>
<comment type="caution">
    <text evidence="3">The sequence shown here is derived from an EMBL/GenBank/DDBJ whole genome shotgun (WGS) entry which is preliminary data.</text>
</comment>
<dbReference type="GO" id="GO:0016747">
    <property type="term" value="F:acyltransferase activity, transferring groups other than amino-acyl groups"/>
    <property type="evidence" value="ECO:0007669"/>
    <property type="project" value="InterPro"/>
</dbReference>
<dbReference type="OrthoDB" id="3173333at2"/>
<dbReference type="CDD" id="cd04301">
    <property type="entry name" value="NAT_SF"/>
    <property type="match status" value="1"/>
</dbReference>
<evidence type="ECO:0000256" key="2">
    <source>
        <dbReference type="ARBA" id="ARBA00023315"/>
    </source>
</evidence>
<dbReference type="Pfam" id="PF13420">
    <property type="entry name" value="Acetyltransf_4"/>
    <property type="match status" value="1"/>
</dbReference>
<evidence type="ECO:0000313" key="4">
    <source>
        <dbReference type="Proteomes" id="UP000093355"/>
    </source>
</evidence>
<name>A0A1B9NCB3_9MICO</name>
<dbReference type="STRING" id="904291.A7J15_05040"/>
<evidence type="ECO:0000313" key="3">
    <source>
        <dbReference type="EMBL" id="OCG74223.1"/>
    </source>
</evidence>
<dbReference type="SUPFAM" id="SSF55729">
    <property type="entry name" value="Acyl-CoA N-acyltransferases (Nat)"/>
    <property type="match status" value="1"/>
</dbReference>
<dbReference type="RefSeq" id="WP_067025518.1">
    <property type="nucleotide sequence ID" value="NZ_CP038256.1"/>
</dbReference>
<reference evidence="3 4" key="1">
    <citation type="submission" date="2016-05" db="EMBL/GenBank/DDBJ databases">
        <authorList>
            <person name="Lavstsen T."/>
            <person name="Jespersen J.S."/>
        </authorList>
    </citation>
    <scope>NUCLEOTIDE SEQUENCE [LARGE SCALE GENOMIC DNA]</scope>
    <source>
        <strain evidence="3 4">YLB-01</strain>
    </source>
</reference>